<keyword evidence="3" id="KW-0460">Magnesium</keyword>
<dbReference type="NCBIfam" id="TIGR03156">
    <property type="entry name" value="GTP_HflX"/>
    <property type="match status" value="1"/>
</dbReference>
<keyword evidence="2 5" id="KW-0547">Nucleotide-binding</keyword>
<dbReference type="InterPro" id="IPR042108">
    <property type="entry name" value="GTPase_HflX_N_sf"/>
</dbReference>
<accession>A0ABW7HB88</accession>
<dbReference type="RefSeq" id="WP_394409448.1">
    <property type="nucleotide sequence ID" value="NZ_JBIGIC010000004.1"/>
</dbReference>
<keyword evidence="6" id="KW-0175">Coiled coil</keyword>
<dbReference type="InterPro" id="IPR027417">
    <property type="entry name" value="P-loop_NTPase"/>
</dbReference>
<comment type="function">
    <text evidence="5">GTPase that associates with the 50S ribosomal subunit and may have a role during protein synthesis or ribosome biogenesis.</text>
</comment>
<evidence type="ECO:0000256" key="6">
    <source>
        <dbReference type="SAM" id="Coils"/>
    </source>
</evidence>
<dbReference type="Pfam" id="PF13167">
    <property type="entry name" value="GTP-bdg_N"/>
    <property type="match status" value="1"/>
</dbReference>
<evidence type="ECO:0000256" key="7">
    <source>
        <dbReference type="SAM" id="MobiDB-lite"/>
    </source>
</evidence>
<dbReference type="CDD" id="cd01878">
    <property type="entry name" value="HflX"/>
    <property type="match status" value="1"/>
</dbReference>
<sequence>MSSTSANTATPPSEAARAILVGVDFGRQSAKQGFDESLDELALLAESAGDTPVAKVIARRQAPDAALFVGSGKADEIKLLVQAHQAHTVLFDQAISPAQQRNLEKVLGVPVADRTALILEIFAARAQSHEGKLQVELARLQYLATRLVRRWSHLERQSGGIGMRGGPGEAQIELDRRMIDDRIKKTKERLKQVQKQRSTQRRSRSRNGVFKVSLVGYTNAGKSTLFNALTKARAYAANQLFATLDTTTRSLYLEQAGASVSLSDTVGFIRDLPHKLVEAFRATLQEAADADLLLHVVDAASPVLDEQMAEVERVLEEIGAGHVPQILVYNKQDLLADDQRPREVVDAVLRPNGSTEPTPRVFVSAVQGDGLAELRQLIATAMQAQPLIPDERDPRFDVDPSDLEEPSSSDPTQA</sequence>
<evidence type="ECO:0000259" key="8">
    <source>
        <dbReference type="PROSITE" id="PS51705"/>
    </source>
</evidence>
<dbReference type="InterPro" id="IPR006073">
    <property type="entry name" value="GTP-bd"/>
</dbReference>
<feature type="compositionally biased region" description="Basic and acidic residues" evidence="7">
    <location>
        <begin position="389"/>
        <end position="398"/>
    </location>
</feature>
<reference evidence="9 10" key="1">
    <citation type="submission" date="2024-08" db="EMBL/GenBank/DDBJ databases">
        <authorList>
            <person name="Lu H."/>
        </authorList>
    </citation>
    <scope>NUCLEOTIDE SEQUENCE [LARGE SCALE GENOMIC DNA]</scope>
    <source>
        <strain evidence="9 10">BYS78W</strain>
    </source>
</reference>
<evidence type="ECO:0000256" key="5">
    <source>
        <dbReference type="HAMAP-Rule" id="MF_00900"/>
    </source>
</evidence>
<dbReference type="InterPro" id="IPR032305">
    <property type="entry name" value="GTP-bd_M"/>
</dbReference>
<evidence type="ECO:0000256" key="2">
    <source>
        <dbReference type="ARBA" id="ARBA00022741"/>
    </source>
</evidence>
<proteinExistence type="inferred from homology"/>
<dbReference type="Gene3D" id="6.10.250.2860">
    <property type="match status" value="1"/>
</dbReference>
<keyword evidence="10" id="KW-1185">Reference proteome</keyword>
<protein>
    <recommendedName>
        <fullName evidence="5">GTPase HflX</fullName>
    </recommendedName>
    <alternativeName>
        <fullName evidence="5">GTP-binding protein HflX</fullName>
    </alternativeName>
</protein>
<evidence type="ECO:0000256" key="1">
    <source>
        <dbReference type="ARBA" id="ARBA00022723"/>
    </source>
</evidence>
<evidence type="ECO:0000256" key="4">
    <source>
        <dbReference type="ARBA" id="ARBA00023134"/>
    </source>
</evidence>
<keyword evidence="4 5" id="KW-0342">GTP-binding</keyword>
<dbReference type="PANTHER" id="PTHR10229">
    <property type="entry name" value="GTP-BINDING PROTEIN HFLX"/>
    <property type="match status" value="1"/>
</dbReference>
<organism evidence="9 10">
    <name type="scientific">Pelomonas candidula</name>
    <dbReference type="NCBI Taxonomy" id="3299025"/>
    <lineage>
        <taxon>Bacteria</taxon>
        <taxon>Pseudomonadati</taxon>
        <taxon>Pseudomonadota</taxon>
        <taxon>Betaproteobacteria</taxon>
        <taxon>Burkholderiales</taxon>
        <taxon>Sphaerotilaceae</taxon>
        <taxon>Roseateles</taxon>
    </lineage>
</organism>
<dbReference type="Gene3D" id="3.40.50.300">
    <property type="entry name" value="P-loop containing nucleotide triphosphate hydrolases"/>
    <property type="match status" value="1"/>
</dbReference>
<dbReference type="HAMAP" id="MF_00900">
    <property type="entry name" value="GTPase_HflX"/>
    <property type="match status" value="1"/>
</dbReference>
<feature type="coiled-coil region" evidence="6">
    <location>
        <begin position="176"/>
        <end position="203"/>
    </location>
</feature>
<evidence type="ECO:0000313" key="9">
    <source>
        <dbReference type="EMBL" id="MFG6487163.1"/>
    </source>
</evidence>
<dbReference type="Pfam" id="PF16360">
    <property type="entry name" value="GTP-bdg_M"/>
    <property type="match status" value="1"/>
</dbReference>
<dbReference type="Gene3D" id="3.40.50.11060">
    <property type="entry name" value="GTPase HflX, N-terminal domain"/>
    <property type="match status" value="1"/>
</dbReference>
<gene>
    <name evidence="5 9" type="primary">hflX</name>
    <name evidence="9" type="ORF">ACG04R_10820</name>
</gene>
<dbReference type="InterPro" id="IPR030394">
    <property type="entry name" value="G_HFLX_dom"/>
</dbReference>
<dbReference type="Pfam" id="PF01926">
    <property type="entry name" value="MMR_HSR1"/>
    <property type="match status" value="1"/>
</dbReference>
<dbReference type="Proteomes" id="UP001606134">
    <property type="component" value="Unassembled WGS sequence"/>
</dbReference>
<dbReference type="InterPro" id="IPR016496">
    <property type="entry name" value="GTPase_HflX"/>
</dbReference>
<evidence type="ECO:0000313" key="10">
    <source>
        <dbReference type="Proteomes" id="UP001606134"/>
    </source>
</evidence>
<dbReference type="PRINTS" id="PR00326">
    <property type="entry name" value="GTP1OBG"/>
</dbReference>
<name>A0ABW7HB88_9BURK</name>
<dbReference type="SUPFAM" id="SSF52540">
    <property type="entry name" value="P-loop containing nucleoside triphosphate hydrolases"/>
    <property type="match status" value="1"/>
</dbReference>
<dbReference type="InterPro" id="IPR025121">
    <property type="entry name" value="GTPase_HflX_N"/>
</dbReference>
<feature type="region of interest" description="Disordered" evidence="7">
    <location>
        <begin position="383"/>
        <end position="414"/>
    </location>
</feature>
<dbReference type="PANTHER" id="PTHR10229:SF0">
    <property type="entry name" value="GTP-BINDING PROTEIN 6-RELATED"/>
    <property type="match status" value="1"/>
</dbReference>
<comment type="caution">
    <text evidence="9">The sequence shown here is derived from an EMBL/GenBank/DDBJ whole genome shotgun (WGS) entry which is preliminary data.</text>
</comment>
<comment type="subunit">
    <text evidence="5">Monomer. Associates with the 50S ribosomal subunit.</text>
</comment>
<dbReference type="PROSITE" id="PS51705">
    <property type="entry name" value="G_HFLX"/>
    <property type="match status" value="1"/>
</dbReference>
<evidence type="ECO:0000256" key="3">
    <source>
        <dbReference type="ARBA" id="ARBA00022842"/>
    </source>
</evidence>
<feature type="domain" description="Hflx-type G" evidence="8">
    <location>
        <begin position="210"/>
        <end position="386"/>
    </location>
</feature>
<keyword evidence="5" id="KW-0963">Cytoplasm</keyword>
<dbReference type="PIRSF" id="PIRSF006809">
    <property type="entry name" value="GTP-binding_hflX_prd"/>
    <property type="match status" value="1"/>
</dbReference>
<comment type="similarity">
    <text evidence="5">Belongs to the TRAFAC class OBG-HflX-like GTPase superfamily. HflX GTPase family.</text>
</comment>
<comment type="subcellular location">
    <subcellularLocation>
        <location evidence="5">Cytoplasm</location>
    </subcellularLocation>
    <text evidence="5">May associate with membranes.</text>
</comment>
<dbReference type="EMBL" id="JBIGIC010000004">
    <property type="protein sequence ID" value="MFG6487163.1"/>
    <property type="molecule type" value="Genomic_DNA"/>
</dbReference>
<keyword evidence="1" id="KW-0479">Metal-binding</keyword>